<feature type="compositionally biased region" description="Low complexity" evidence="1">
    <location>
        <begin position="519"/>
        <end position="533"/>
    </location>
</feature>
<dbReference type="GeneID" id="34592053"/>
<dbReference type="AlphaFoldDB" id="A0A178CLA1"/>
<feature type="compositionally biased region" description="Basic and acidic residues" evidence="1">
    <location>
        <begin position="499"/>
        <end position="509"/>
    </location>
</feature>
<evidence type="ECO:0000313" key="2">
    <source>
        <dbReference type="EMBL" id="OAL30688.1"/>
    </source>
</evidence>
<comment type="caution">
    <text evidence="2">The sequence shown here is derived from an EMBL/GenBank/DDBJ whole genome shotgun (WGS) entry which is preliminary data.</text>
</comment>
<protein>
    <submittedName>
        <fullName evidence="2">Uncharacterized protein</fullName>
    </submittedName>
</protein>
<name>A0A178CLA1_9EURO</name>
<dbReference type="OrthoDB" id="5591786at2759"/>
<dbReference type="Proteomes" id="UP000185904">
    <property type="component" value="Unassembled WGS sequence"/>
</dbReference>
<feature type="region of interest" description="Disordered" evidence="1">
    <location>
        <begin position="430"/>
        <end position="581"/>
    </location>
</feature>
<sequence>MDEDTRPFESVNIGLTSIETGTERFLRDGVPCLPSLSYWRNNLTALSQRFNLYFVATRDTVAVYRPDFPFQKLHRLPALLIVPALANPDADGYIDSQFPHAINHLVVGDLGKEEILLIATDSGNISAYYTHSISEAIRKDPYRFSTDARSEYVGLGPFFTQWVYESAWGLAIHRHARMIAVSANTPHHVADADPCAKITVFAFALTDTSNDGRDDEDQRSDDDYEVSQHAKQLDWQEWLALGVDATPPPRNKNYKITLAGIEGHDHNIPCISFVNTDDDVEGNWLLSTDINGDMKIWQIWQGLCHKSWDFSERSMRASTYRRREGGWLVAALDPRAFRPARTMEQFCGYSKVPQYHGHNDLESYDLTNVVRLRTPSNGHIHFLMYEGMEDDEDVEDVRETFDSWSDMDEASVDAERAEFSASLLPTYFQDSVDGSSDDDDGVIEEPEVAPVSDSSEATSVSGSDPRSHSIVDDGPTTPQRDTLSLEYMRFEEADSESAESEKEEVHYSSDSEDVEDIDLSSTSRRSTTSLSSLAQRNSQEIDVDVLSASDVDSPLRRRSHMEPQDSKPPTQSGTSKVSKARYRAKPPIIPTLHCSVSNLRLIIAPEADSPHVFCANILKQALPPLIQGSSHANIDRLNMMLQIPELGVVVIATQIGRCAVCSLTKNEKTGTLGMRVSWILPTKKQEMKGLRPFGPLLGIAASPVQGCFMRNGFEDRSGSTESSEWGKDGLVDGVPTTFDHTVLVVDGRSGEEDGSQLLKVDTESEEHVEEHRPKRKRLSHHAQKRRSARIRTETREWEVPSTPEAWQALESSRRYRLMLTYMDMTVLSYELSRGVERKDINAYEEVSSLDLLD</sequence>
<gene>
    <name evidence="2" type="ORF">AYO20_08650</name>
</gene>
<feature type="compositionally biased region" description="Polar residues" evidence="1">
    <location>
        <begin position="567"/>
        <end position="577"/>
    </location>
</feature>
<feature type="compositionally biased region" description="Basic residues" evidence="1">
    <location>
        <begin position="773"/>
        <end position="789"/>
    </location>
</feature>
<feature type="compositionally biased region" description="Polar residues" evidence="1">
    <location>
        <begin position="452"/>
        <end position="464"/>
    </location>
</feature>
<accession>A0A178CLA1</accession>
<dbReference type="InterPro" id="IPR036322">
    <property type="entry name" value="WD40_repeat_dom_sf"/>
</dbReference>
<dbReference type="RefSeq" id="XP_022497150.1">
    <property type="nucleotide sequence ID" value="XM_022646926.1"/>
</dbReference>
<keyword evidence="3" id="KW-1185">Reference proteome</keyword>
<dbReference type="InterPro" id="IPR014839">
    <property type="entry name" value="Crt10"/>
</dbReference>
<feature type="compositionally biased region" description="Acidic residues" evidence="1">
    <location>
        <begin position="435"/>
        <end position="447"/>
    </location>
</feature>
<evidence type="ECO:0000256" key="1">
    <source>
        <dbReference type="SAM" id="MobiDB-lite"/>
    </source>
</evidence>
<organism evidence="2 3">
    <name type="scientific">Fonsecaea nubica</name>
    <dbReference type="NCBI Taxonomy" id="856822"/>
    <lineage>
        <taxon>Eukaryota</taxon>
        <taxon>Fungi</taxon>
        <taxon>Dikarya</taxon>
        <taxon>Ascomycota</taxon>
        <taxon>Pezizomycotina</taxon>
        <taxon>Eurotiomycetes</taxon>
        <taxon>Chaetothyriomycetidae</taxon>
        <taxon>Chaetothyriales</taxon>
        <taxon>Herpotrichiellaceae</taxon>
        <taxon>Fonsecaea</taxon>
    </lineage>
</organism>
<dbReference type="Pfam" id="PF08728">
    <property type="entry name" value="CRT10"/>
    <property type="match status" value="2"/>
</dbReference>
<reference evidence="2 3" key="1">
    <citation type="submission" date="2016-03" db="EMBL/GenBank/DDBJ databases">
        <title>The draft genome sequence of Fonsecaea nubica causative agent of cutaneous subcutaneous infection in human host.</title>
        <authorList>
            <person name="Costa F."/>
            <person name="Sybren D.H."/>
            <person name="Raittz R.T."/>
            <person name="Weiss V.A."/>
            <person name="Leao A.C."/>
            <person name="Gomes R."/>
            <person name="De Souza E.M."/>
            <person name="Pedrosa F.O."/>
            <person name="Steffens M.B."/>
            <person name="Bombassaro A."/>
            <person name="Tadra-Sfeir M.Z."/>
            <person name="Moreno L.F."/>
            <person name="Najafzadeh M.J."/>
            <person name="Felipe M.S."/>
            <person name="Teixeira M."/>
            <person name="Sun J."/>
            <person name="Xi L."/>
            <person name="Castro M.A."/>
            <person name="Vicente V.A."/>
        </authorList>
    </citation>
    <scope>NUCLEOTIDE SEQUENCE [LARGE SCALE GENOMIC DNA]</scope>
    <source>
        <strain evidence="2 3">CBS 269.64</strain>
    </source>
</reference>
<feature type="region of interest" description="Disordered" evidence="1">
    <location>
        <begin position="761"/>
        <end position="789"/>
    </location>
</feature>
<evidence type="ECO:0000313" key="3">
    <source>
        <dbReference type="Proteomes" id="UP000185904"/>
    </source>
</evidence>
<dbReference type="SUPFAM" id="SSF50978">
    <property type="entry name" value="WD40 repeat-like"/>
    <property type="match status" value="1"/>
</dbReference>
<dbReference type="EMBL" id="LVCJ01000070">
    <property type="protein sequence ID" value="OAL30688.1"/>
    <property type="molecule type" value="Genomic_DNA"/>
</dbReference>
<proteinExistence type="predicted"/>